<dbReference type="GO" id="GO:0015074">
    <property type="term" value="P:DNA integration"/>
    <property type="evidence" value="ECO:0007669"/>
    <property type="project" value="InterPro"/>
</dbReference>
<dbReference type="STRING" id="1036808.A0A0C3D8N5"/>
<dbReference type="InterPro" id="IPR036397">
    <property type="entry name" value="RNaseH_sf"/>
</dbReference>
<dbReference type="InterPro" id="IPR012337">
    <property type="entry name" value="RNaseH-like_sf"/>
</dbReference>
<dbReference type="GO" id="GO:0006338">
    <property type="term" value="P:chromatin remodeling"/>
    <property type="evidence" value="ECO:0007669"/>
    <property type="project" value="UniProtKB-ARBA"/>
</dbReference>
<protein>
    <recommendedName>
        <fullName evidence="6">Integrase catalytic domain-containing protein</fullName>
    </recommendedName>
</protein>
<dbReference type="HOGENOM" id="CLU_000384_6_1_1"/>
<dbReference type="PANTHER" id="PTHR37984:SF5">
    <property type="entry name" value="PROTEIN NYNRIN-LIKE"/>
    <property type="match status" value="1"/>
</dbReference>
<evidence type="ECO:0000313" key="4">
    <source>
        <dbReference type="EMBL" id="KIM52764.1"/>
    </source>
</evidence>
<dbReference type="AlphaFoldDB" id="A0A0C3D8N5"/>
<feature type="non-terminal residue" evidence="4">
    <location>
        <position position="1"/>
    </location>
</feature>
<evidence type="ECO:0000313" key="5">
    <source>
        <dbReference type="Proteomes" id="UP000053989"/>
    </source>
</evidence>
<dbReference type="Pfam" id="PF00385">
    <property type="entry name" value="Chromo"/>
    <property type="match status" value="1"/>
</dbReference>
<evidence type="ECO:0008006" key="6">
    <source>
        <dbReference type="Google" id="ProtNLM"/>
    </source>
</evidence>
<keyword evidence="1" id="KW-0694">RNA-binding</keyword>
<dbReference type="InterPro" id="IPR001584">
    <property type="entry name" value="Integrase_cat-core"/>
</dbReference>
<dbReference type="InterPro" id="IPR000953">
    <property type="entry name" value="Chromo/chromo_shadow_dom"/>
</dbReference>
<dbReference type="InterPro" id="IPR023780">
    <property type="entry name" value="Chromo_domain"/>
</dbReference>
<dbReference type="EMBL" id="KN822200">
    <property type="protein sequence ID" value="KIM52764.1"/>
    <property type="molecule type" value="Genomic_DNA"/>
</dbReference>
<gene>
    <name evidence="4" type="ORF">SCLCIDRAFT_59098</name>
</gene>
<dbReference type="Pfam" id="PF24626">
    <property type="entry name" value="SH3_Tf2-1"/>
    <property type="match status" value="1"/>
</dbReference>
<dbReference type="SMART" id="SM00298">
    <property type="entry name" value="CHROMO"/>
    <property type="match status" value="1"/>
</dbReference>
<dbReference type="PANTHER" id="PTHR37984">
    <property type="entry name" value="PROTEIN CBG26694"/>
    <property type="match status" value="1"/>
</dbReference>
<dbReference type="CDD" id="cd00024">
    <property type="entry name" value="CD_CSD"/>
    <property type="match status" value="1"/>
</dbReference>
<dbReference type="InterPro" id="IPR056924">
    <property type="entry name" value="SH3_Tf2-1"/>
</dbReference>
<evidence type="ECO:0000259" key="3">
    <source>
        <dbReference type="PROSITE" id="PS50994"/>
    </source>
</evidence>
<dbReference type="GO" id="GO:0005634">
    <property type="term" value="C:nucleus"/>
    <property type="evidence" value="ECO:0007669"/>
    <property type="project" value="UniProtKB-ARBA"/>
</dbReference>
<dbReference type="InterPro" id="IPR050951">
    <property type="entry name" value="Retrovirus_Pol_polyprotein"/>
</dbReference>
<dbReference type="SUPFAM" id="SSF53098">
    <property type="entry name" value="Ribonuclease H-like"/>
    <property type="match status" value="1"/>
</dbReference>
<dbReference type="Gene3D" id="2.40.50.40">
    <property type="match status" value="1"/>
</dbReference>
<organism evidence="4 5">
    <name type="scientific">Scleroderma citrinum Foug A</name>
    <dbReference type="NCBI Taxonomy" id="1036808"/>
    <lineage>
        <taxon>Eukaryota</taxon>
        <taxon>Fungi</taxon>
        <taxon>Dikarya</taxon>
        <taxon>Basidiomycota</taxon>
        <taxon>Agaricomycotina</taxon>
        <taxon>Agaricomycetes</taxon>
        <taxon>Agaricomycetidae</taxon>
        <taxon>Boletales</taxon>
        <taxon>Sclerodermatineae</taxon>
        <taxon>Sclerodermataceae</taxon>
        <taxon>Scleroderma</taxon>
    </lineage>
</organism>
<reference evidence="4 5" key="1">
    <citation type="submission" date="2014-04" db="EMBL/GenBank/DDBJ databases">
        <authorList>
            <consortium name="DOE Joint Genome Institute"/>
            <person name="Kuo A."/>
            <person name="Kohler A."/>
            <person name="Nagy L.G."/>
            <person name="Floudas D."/>
            <person name="Copeland A."/>
            <person name="Barry K.W."/>
            <person name="Cichocki N."/>
            <person name="Veneault-Fourrey C."/>
            <person name="LaButti K."/>
            <person name="Lindquist E.A."/>
            <person name="Lipzen A."/>
            <person name="Lundell T."/>
            <person name="Morin E."/>
            <person name="Murat C."/>
            <person name="Sun H."/>
            <person name="Tunlid A."/>
            <person name="Henrissat B."/>
            <person name="Grigoriev I.V."/>
            <person name="Hibbett D.S."/>
            <person name="Martin F."/>
            <person name="Nordberg H.P."/>
            <person name="Cantor M.N."/>
            <person name="Hua S.X."/>
        </authorList>
    </citation>
    <scope>NUCLEOTIDE SEQUENCE [LARGE SCALE GENOMIC DNA]</scope>
    <source>
        <strain evidence="4 5">Foug A</strain>
    </source>
</reference>
<feature type="domain" description="Integrase catalytic" evidence="3">
    <location>
        <begin position="1"/>
        <end position="137"/>
    </location>
</feature>
<name>A0A0C3D8N5_9AGAM</name>
<dbReference type="GO" id="GO:0003723">
    <property type="term" value="F:RNA binding"/>
    <property type="evidence" value="ECO:0007669"/>
    <property type="project" value="UniProtKB-KW"/>
</dbReference>
<dbReference type="SUPFAM" id="SSF54160">
    <property type="entry name" value="Chromo domain-like"/>
    <property type="match status" value="1"/>
</dbReference>
<keyword evidence="5" id="KW-1185">Reference proteome</keyword>
<dbReference type="Gene3D" id="3.30.420.10">
    <property type="entry name" value="Ribonuclease H-like superfamily/Ribonuclease H"/>
    <property type="match status" value="1"/>
</dbReference>
<dbReference type="PROSITE" id="PS50013">
    <property type="entry name" value="CHROMO_2"/>
    <property type="match status" value="1"/>
</dbReference>
<dbReference type="OrthoDB" id="2606915at2759"/>
<dbReference type="InParanoid" id="A0A0C3D8N5"/>
<dbReference type="InterPro" id="IPR016197">
    <property type="entry name" value="Chromo-like_dom_sf"/>
</dbReference>
<sequence length="316" mass="36614">FMPCTKEETAYSTAELFRDHVWCQHGLPSTVVSDRGSVFVSNFLGELYKLLGIKRKMSTAFHPQIDGQTEQLNREINQYLRTYVNDQQNDWAKWIKITQFIWNNMVSEVTTDSPFGITWSYSPHMGIKPAETVAPAAKDFALIFNKVVKASEKAKLSMKVQVDKHWNPALDYKVGQQVWLSMDNLHMLNRASKKLMEKWIGPYEVTRRCTNTQDQHKLPKTLRIHPVVNVLHVKPYLGLLPGQPVSRPGLIRVSEECNKEYKVDYIVASCIYRCQLQYLVYWKGYKEHERTWEPASNVKNAPLVVECFYKKNPSAP</sequence>
<proteinExistence type="predicted"/>
<reference evidence="5" key="2">
    <citation type="submission" date="2015-01" db="EMBL/GenBank/DDBJ databases">
        <title>Evolutionary Origins and Diversification of the Mycorrhizal Mutualists.</title>
        <authorList>
            <consortium name="DOE Joint Genome Institute"/>
            <consortium name="Mycorrhizal Genomics Consortium"/>
            <person name="Kohler A."/>
            <person name="Kuo A."/>
            <person name="Nagy L.G."/>
            <person name="Floudas D."/>
            <person name="Copeland A."/>
            <person name="Barry K.W."/>
            <person name="Cichocki N."/>
            <person name="Veneault-Fourrey C."/>
            <person name="LaButti K."/>
            <person name="Lindquist E.A."/>
            <person name="Lipzen A."/>
            <person name="Lundell T."/>
            <person name="Morin E."/>
            <person name="Murat C."/>
            <person name="Riley R."/>
            <person name="Ohm R."/>
            <person name="Sun H."/>
            <person name="Tunlid A."/>
            <person name="Henrissat B."/>
            <person name="Grigoriev I.V."/>
            <person name="Hibbett D.S."/>
            <person name="Martin F."/>
        </authorList>
    </citation>
    <scope>NUCLEOTIDE SEQUENCE [LARGE SCALE GENOMIC DNA]</scope>
    <source>
        <strain evidence="5">Foug A</strain>
    </source>
</reference>
<accession>A0A0C3D8N5</accession>
<evidence type="ECO:0000259" key="2">
    <source>
        <dbReference type="PROSITE" id="PS50013"/>
    </source>
</evidence>
<feature type="domain" description="Chromo" evidence="2">
    <location>
        <begin position="261"/>
        <end position="316"/>
    </location>
</feature>
<dbReference type="PROSITE" id="PS50994">
    <property type="entry name" value="INTEGRASE"/>
    <property type="match status" value="1"/>
</dbReference>
<feature type="non-terminal residue" evidence="4">
    <location>
        <position position="316"/>
    </location>
</feature>
<evidence type="ECO:0000256" key="1">
    <source>
        <dbReference type="ARBA" id="ARBA00022884"/>
    </source>
</evidence>
<dbReference type="Proteomes" id="UP000053989">
    <property type="component" value="Unassembled WGS sequence"/>
</dbReference>